<reference evidence="3" key="1">
    <citation type="submission" date="2024-05" db="EMBL/GenBank/DDBJ databases">
        <title>30 novel species of actinomycetes from the DSMZ collection.</title>
        <authorList>
            <person name="Nouioui I."/>
        </authorList>
    </citation>
    <scope>NUCLEOTIDE SEQUENCE</scope>
    <source>
        <strain evidence="3">DSM 3412</strain>
    </source>
</reference>
<feature type="domain" description="Protein NO VEIN C-terminal" evidence="2">
    <location>
        <begin position="1691"/>
        <end position="1748"/>
    </location>
</feature>
<protein>
    <recommendedName>
        <fullName evidence="2">Protein NO VEIN C-terminal domain-containing protein</fullName>
    </recommendedName>
</protein>
<comment type="caution">
    <text evidence="3">The sequence shown here is derived from an EMBL/GenBank/DDBJ whole genome shotgun (WGS) entry which is preliminary data.</text>
</comment>
<name>A0ABU2YWE3_9ACTN</name>
<sequence length="1783" mass="196181">MTGDACADQLREYALGVLEDWRRPTRWRPALQLRALSFSSARDYAGRFLLELLQNGHDAHPRERHDGQVHVLLDEDEGEWGTLYVANGGTPFTWQNVEDVCKIAQSSKVIGEGIGNKGVGFRSVLLISKGPEIYSSDPDGPGGSGLDGYCFRFARESDVEELLGEADTARRAVAEFPPFQIPFPVEQVPPICAELAKLGHVTVVRIPLQSEAARAEARLRLEELAEAKAPIMLFLDRLSRLTLERRADGEVRDIHELTRVERPFAPEDEDASTAALFFAEVDLGPAGAFLVARGRVAPARLDQTLVEAVDLGLLDDKWRQWADSAVIEIAAPLAVAGKTRRGQTYTFLPLGEGVTTPFAGHVNAPFFTKMDRTDLDREHPLNAMLFDALAETCLAASARLRTVQHLRLRQVAVDLVSWENGSRSAGLLVTAARRVHGCELADVPFVPVLASDGAAPHLTWASPRRAVLWPDLNLSVLTAQRAHEAGAVVADPELGSDRLRRLAVMCKGLKCPWEPTPEALADHVERMAATLPLPKSGAGEPVGVWNAVYDDLAALFVEDGRVLRGKRLLLADDGTLRHANGNAEQGGSQGKRTARRARRDAFFQPVRGETDDSEALSVPALLGKRLFYLHPGLTWTDGTGHVRRLPARTFLESAGLVRPFDMKGLLEHVSRALVESKDHKLRRQALRFVFRLWRSRRSPGGFAASSLGLYVPSADGALIEANGAAFGRGWDGTTGDDLAAVVTAGQEASQSLRWIAKRLIAAPDAFVKRGETADEWRAFLSEAGVTDGLIPISTRGATTRADGHELTTRQLVRMANVPAEVVAQWEPHIDRGWSNARYPQTPYTGTPAYRIPGQDIVSRLGESARLAYARLVLHALAYWRDAYFTSTWTSAGSRRDDQEQVLTPLAAFIREQPWLPVRDRSRAVRFVRPADAWHCPPGLEDEPAYAPTVDHRIRHLLQPEKVSTRLRSMGLPTWDHARDSARLVSALGRFVAEGAVSGEDRPAAQRTNERAWKHLVQQPYGVLPEDAVLLAESGQRLVAVPLSELKGTETVLYVSGERDGLTGRLVREMECPLLVVPGVAAQVAERLRLGRPNAVRHVDDATFSVTVDGEEVNPATMGEPLVDRLPWLALAVGVLADHVADSPRPSQAELTDLTSAVRRIRMHRYGSWEIKLDGRTVTMPDRLGGMLPLADPKHPLLLARQADPDWAEVARLSEALADLLGHREFAIRLRLAALQLASCHADLRSPAQDELAEALGVMVHQIEETSRRIDGAIGVVLKRCHPFLVHILGADTADLLTVPPPRDTREFQAKLEKYADELPLPPAQFIARARTARSIDELRLVLGIDFAALNDTLQSLAPHHDPISHAEAHEEALRGYLDLHKKELVNRLRWTAKNDFDARRPLADWPSLRSLDWITAPAAWAYTVDTASSELLERHVEEQLTLRLGEPAPRKGDTLPGIDQVRSGNNRVIAATAADLVALVNAAGRPLPAALSGANPAESITAHLDEAGALDFRLLTPDDVVAWLAVLGHWPDGMPATTDPGQHGLTTVDLDRVRNAAEHERRERERRRRMLSVGGREFDVQSGDFTELTVELQRALDNGAVPGLSSGRAIFTRLQPMESASRTPATDRRRGRRYGSAPDAGLSPAQREALGYMGEWYAYHWLRGRYSAGMDETSWVSSNRRKAFPGPSGDDGLGFDFKVGSGKRPMMFEVKATRGDGGQIELGESEVRAAQQHAGNERWRLLVVTSVLDPERVDIHMLPNPFGKQGRGRYREEGGALRFSYRL</sequence>
<evidence type="ECO:0000259" key="2">
    <source>
        <dbReference type="Pfam" id="PF13020"/>
    </source>
</evidence>
<dbReference type="InterPro" id="IPR036890">
    <property type="entry name" value="HATPase_C_sf"/>
</dbReference>
<dbReference type="EMBL" id="JAVRFJ010000006">
    <property type="protein sequence ID" value="MDT0567734.1"/>
    <property type="molecule type" value="Genomic_DNA"/>
</dbReference>
<dbReference type="InterPro" id="IPR024975">
    <property type="entry name" value="NOV_C"/>
</dbReference>
<gene>
    <name evidence="3" type="ORF">RM704_09680</name>
</gene>
<dbReference type="SUPFAM" id="SSF55874">
    <property type="entry name" value="ATPase domain of HSP90 chaperone/DNA topoisomerase II/histidine kinase"/>
    <property type="match status" value="1"/>
</dbReference>
<dbReference type="NCBIfam" id="NF047352">
    <property type="entry name" value="P_loop_sacsin"/>
    <property type="match status" value="1"/>
</dbReference>
<accession>A0ABU2YWE3</accession>
<dbReference type="PANTHER" id="PTHR32387:SF0">
    <property type="entry name" value="PROTEIN NO VEIN"/>
    <property type="match status" value="1"/>
</dbReference>
<keyword evidence="4" id="KW-1185">Reference proteome</keyword>
<evidence type="ECO:0000313" key="4">
    <source>
        <dbReference type="Proteomes" id="UP001180737"/>
    </source>
</evidence>
<feature type="region of interest" description="Disordered" evidence="1">
    <location>
        <begin position="1612"/>
        <end position="1643"/>
    </location>
</feature>
<dbReference type="InterPro" id="IPR052957">
    <property type="entry name" value="Auxin_embryo_med"/>
</dbReference>
<dbReference type="RefSeq" id="WP_033528444.1">
    <property type="nucleotide sequence ID" value="NZ_JAVRFJ010000006.1"/>
</dbReference>
<dbReference type="Pfam" id="PF13020">
    <property type="entry name" value="NOV_C"/>
    <property type="match status" value="1"/>
</dbReference>
<proteinExistence type="predicted"/>
<dbReference type="Proteomes" id="UP001180737">
    <property type="component" value="Unassembled WGS sequence"/>
</dbReference>
<organism evidence="3 4">
    <name type="scientific">Streptomyces gottesmaniae</name>
    <dbReference type="NCBI Taxonomy" id="3075518"/>
    <lineage>
        <taxon>Bacteria</taxon>
        <taxon>Bacillati</taxon>
        <taxon>Actinomycetota</taxon>
        <taxon>Actinomycetes</taxon>
        <taxon>Kitasatosporales</taxon>
        <taxon>Streptomycetaceae</taxon>
        <taxon>Streptomyces</taxon>
    </lineage>
</organism>
<evidence type="ECO:0000313" key="3">
    <source>
        <dbReference type="EMBL" id="MDT0567734.1"/>
    </source>
</evidence>
<dbReference type="PANTHER" id="PTHR32387">
    <property type="entry name" value="WU:FJ29H11"/>
    <property type="match status" value="1"/>
</dbReference>
<dbReference type="Gene3D" id="3.30.565.10">
    <property type="entry name" value="Histidine kinase-like ATPase, C-terminal domain"/>
    <property type="match status" value="1"/>
</dbReference>
<evidence type="ECO:0000256" key="1">
    <source>
        <dbReference type="SAM" id="MobiDB-lite"/>
    </source>
</evidence>